<keyword evidence="7 9" id="KW-0811">Translocation</keyword>
<comment type="subcellular location">
    <subcellularLocation>
        <location evidence="9">Cell membrane</location>
        <topology evidence="9">Single-pass membrane protein</topology>
    </subcellularLocation>
    <subcellularLocation>
        <location evidence="1">Membrane</location>
    </subcellularLocation>
</comment>
<name>A0A6P1ZKG9_9BACT</name>
<dbReference type="AlphaFoldDB" id="A0A6P1ZKG9"/>
<reference evidence="11 14" key="2">
    <citation type="submission" date="2019-04" db="EMBL/GenBank/DDBJ databases">
        <title>Isolation and culture of sulfate reducing bacteria from the cold seep of the South China Sea.</title>
        <authorList>
            <person name="Sun C."/>
            <person name="Liu R."/>
        </authorList>
    </citation>
    <scope>NUCLEOTIDE SEQUENCE [LARGE SCALE GENOMIC DNA]</scope>
    <source>
        <strain evidence="11 14">CS1</strain>
    </source>
</reference>
<dbReference type="GO" id="GO:0043952">
    <property type="term" value="P:protein transport by the Sec complex"/>
    <property type="evidence" value="ECO:0007669"/>
    <property type="project" value="UniProtKB-UniRule"/>
</dbReference>
<comment type="similarity">
    <text evidence="9">Belongs to the SecE/SEC61-gamma family.</text>
</comment>
<dbReference type="Gene3D" id="1.20.5.1030">
    <property type="entry name" value="Preprotein translocase secy subunit"/>
    <property type="match status" value="1"/>
</dbReference>
<evidence type="ECO:0000256" key="5">
    <source>
        <dbReference type="ARBA" id="ARBA00022927"/>
    </source>
</evidence>
<keyword evidence="4 9" id="KW-0812">Transmembrane</keyword>
<evidence type="ECO:0000256" key="6">
    <source>
        <dbReference type="ARBA" id="ARBA00022989"/>
    </source>
</evidence>
<gene>
    <name evidence="9 11" type="primary">secE</name>
    <name evidence="12" type="ORF">DQK91_10260</name>
    <name evidence="11" type="ORF">E8L03_16975</name>
</gene>
<keyword evidence="6 9" id="KW-1133">Transmembrane helix</keyword>
<evidence type="ECO:0000256" key="10">
    <source>
        <dbReference type="SAM" id="MobiDB-lite"/>
    </source>
</evidence>
<keyword evidence="14" id="KW-1185">Reference proteome</keyword>
<keyword evidence="8 9" id="KW-0472">Membrane</keyword>
<dbReference type="GO" id="GO:0008320">
    <property type="term" value="F:protein transmembrane transporter activity"/>
    <property type="evidence" value="ECO:0007669"/>
    <property type="project" value="UniProtKB-UniRule"/>
</dbReference>
<evidence type="ECO:0000256" key="7">
    <source>
        <dbReference type="ARBA" id="ARBA00023010"/>
    </source>
</evidence>
<feature type="compositionally biased region" description="Polar residues" evidence="10">
    <location>
        <begin position="1"/>
        <end position="13"/>
    </location>
</feature>
<dbReference type="PANTHER" id="PTHR33910">
    <property type="entry name" value="PROTEIN TRANSLOCASE SUBUNIT SECE"/>
    <property type="match status" value="1"/>
</dbReference>
<dbReference type="GO" id="GO:0005886">
    <property type="term" value="C:plasma membrane"/>
    <property type="evidence" value="ECO:0007669"/>
    <property type="project" value="UniProtKB-SubCell"/>
</dbReference>
<feature type="region of interest" description="Disordered" evidence="10">
    <location>
        <begin position="1"/>
        <end position="44"/>
    </location>
</feature>
<evidence type="ECO:0000313" key="13">
    <source>
        <dbReference type="Proteomes" id="UP000434052"/>
    </source>
</evidence>
<evidence type="ECO:0000256" key="4">
    <source>
        <dbReference type="ARBA" id="ARBA00022692"/>
    </source>
</evidence>
<proteinExistence type="inferred from homology"/>
<comment type="function">
    <text evidence="9">Essential subunit of the Sec protein translocation channel SecYEG. Clamps together the 2 halves of SecY. May contact the channel plug during translocation.</text>
</comment>
<dbReference type="NCBIfam" id="TIGR00964">
    <property type="entry name" value="secE_bact"/>
    <property type="match status" value="1"/>
</dbReference>
<dbReference type="GO" id="GO:0009306">
    <property type="term" value="P:protein secretion"/>
    <property type="evidence" value="ECO:0007669"/>
    <property type="project" value="UniProtKB-UniRule"/>
</dbReference>
<dbReference type="GO" id="GO:0006605">
    <property type="term" value="P:protein targeting"/>
    <property type="evidence" value="ECO:0007669"/>
    <property type="project" value="UniProtKB-UniRule"/>
</dbReference>
<dbReference type="PANTHER" id="PTHR33910:SF1">
    <property type="entry name" value="PROTEIN TRANSLOCASE SUBUNIT SECE"/>
    <property type="match status" value="1"/>
</dbReference>
<dbReference type="InterPro" id="IPR038379">
    <property type="entry name" value="SecE_sf"/>
</dbReference>
<organism evidence="12 13">
    <name type="scientific">Oceanidesulfovibrio marinus</name>
    <dbReference type="NCBI Taxonomy" id="370038"/>
    <lineage>
        <taxon>Bacteria</taxon>
        <taxon>Pseudomonadati</taxon>
        <taxon>Thermodesulfobacteriota</taxon>
        <taxon>Desulfovibrionia</taxon>
        <taxon>Desulfovibrionales</taxon>
        <taxon>Desulfovibrionaceae</taxon>
        <taxon>Oceanidesulfovibrio</taxon>
    </lineage>
</organism>
<evidence type="ECO:0000256" key="9">
    <source>
        <dbReference type="HAMAP-Rule" id="MF_00422"/>
    </source>
</evidence>
<sequence>MANKNAKNGSKNEQGGKASRAKASGRSGKDQGRQAKGQANAEPKGLAGKVNQLKEFFEQSKVELKKVTWPSRKETVSTSIAVVVLVLVMSIFLWGVDLVLSRVVQLILSS</sequence>
<keyword evidence="3 9" id="KW-1003">Cell membrane</keyword>
<reference evidence="12 13" key="1">
    <citation type="submission" date="2018-06" db="EMBL/GenBank/DDBJ databases">
        <title>Complete genome of Desulfovibrio marinus P48SEP.</title>
        <authorList>
            <person name="Crispim J.S."/>
            <person name="Vidigal P.M.P."/>
            <person name="Silva L.C.F."/>
            <person name="Araujo L.C."/>
            <person name="Laguardia C.N."/>
            <person name="Dias R.S."/>
            <person name="Sousa M.P."/>
            <person name="Paula S.O."/>
            <person name="Silva C."/>
        </authorList>
    </citation>
    <scope>NUCLEOTIDE SEQUENCE [LARGE SCALE GENOMIC DNA]</scope>
    <source>
        <strain evidence="12 13">P48SEP</strain>
    </source>
</reference>
<accession>A0A6P1ZKG9</accession>
<dbReference type="RefSeq" id="WP_144305259.1">
    <property type="nucleotide sequence ID" value="NZ_CP039543.1"/>
</dbReference>
<protein>
    <recommendedName>
        <fullName evidence="9">Protein translocase subunit SecE</fullName>
    </recommendedName>
</protein>
<evidence type="ECO:0000256" key="8">
    <source>
        <dbReference type="ARBA" id="ARBA00023136"/>
    </source>
</evidence>
<dbReference type="GO" id="GO:0065002">
    <property type="term" value="P:intracellular protein transmembrane transport"/>
    <property type="evidence" value="ECO:0007669"/>
    <property type="project" value="UniProtKB-UniRule"/>
</dbReference>
<dbReference type="Proteomes" id="UP000503251">
    <property type="component" value="Chromosome"/>
</dbReference>
<evidence type="ECO:0000313" key="11">
    <source>
        <dbReference type="EMBL" id="QJT10506.1"/>
    </source>
</evidence>
<evidence type="ECO:0000256" key="3">
    <source>
        <dbReference type="ARBA" id="ARBA00022475"/>
    </source>
</evidence>
<dbReference type="HAMAP" id="MF_00422">
    <property type="entry name" value="SecE"/>
    <property type="match status" value="1"/>
</dbReference>
<feature type="transmembrane region" description="Helical" evidence="9">
    <location>
        <begin position="75"/>
        <end position="96"/>
    </location>
</feature>
<dbReference type="PROSITE" id="PS01067">
    <property type="entry name" value="SECE_SEC61G"/>
    <property type="match status" value="1"/>
</dbReference>
<dbReference type="InterPro" id="IPR005807">
    <property type="entry name" value="SecE_bac"/>
</dbReference>
<dbReference type="OrthoDB" id="9812738at2"/>
<dbReference type="Proteomes" id="UP000434052">
    <property type="component" value="Unassembled WGS sequence"/>
</dbReference>
<evidence type="ECO:0000256" key="1">
    <source>
        <dbReference type="ARBA" id="ARBA00004370"/>
    </source>
</evidence>
<evidence type="ECO:0000313" key="12">
    <source>
        <dbReference type="EMBL" id="TVM34259.1"/>
    </source>
</evidence>
<evidence type="ECO:0000256" key="2">
    <source>
        <dbReference type="ARBA" id="ARBA00022448"/>
    </source>
</evidence>
<dbReference type="EMBL" id="QMIF01000005">
    <property type="protein sequence ID" value="TVM34259.1"/>
    <property type="molecule type" value="Genomic_DNA"/>
</dbReference>
<keyword evidence="2 9" id="KW-0813">Transport</keyword>
<dbReference type="EMBL" id="CP039543">
    <property type="protein sequence ID" value="QJT10506.1"/>
    <property type="molecule type" value="Genomic_DNA"/>
</dbReference>
<evidence type="ECO:0000313" key="14">
    <source>
        <dbReference type="Proteomes" id="UP000503251"/>
    </source>
</evidence>
<dbReference type="InterPro" id="IPR001901">
    <property type="entry name" value="Translocase_SecE/Sec61-g"/>
</dbReference>
<keyword evidence="5 9" id="KW-0653">Protein transport</keyword>
<dbReference type="Pfam" id="PF00584">
    <property type="entry name" value="SecE"/>
    <property type="match status" value="1"/>
</dbReference>
<dbReference type="PRINTS" id="PR01650">
    <property type="entry name" value="SECETRNLCASE"/>
</dbReference>
<comment type="subunit">
    <text evidence="9">Component of the Sec protein translocase complex. Heterotrimer consisting of SecY, SecE and SecG subunits. The heterotrimers can form oligomers, although 1 heterotrimer is thought to be able to translocate proteins. Interacts with the ribosome. Interacts with SecDF, and other proteins may be involved. Interacts with SecA.</text>
</comment>